<dbReference type="Proteomes" id="UP001060085">
    <property type="component" value="Linkage Group LG07"/>
</dbReference>
<gene>
    <name evidence="1" type="ORF">M9H77_32951</name>
</gene>
<evidence type="ECO:0000313" key="2">
    <source>
        <dbReference type="Proteomes" id="UP001060085"/>
    </source>
</evidence>
<organism evidence="1 2">
    <name type="scientific">Catharanthus roseus</name>
    <name type="common">Madagascar periwinkle</name>
    <name type="synonym">Vinca rosea</name>
    <dbReference type="NCBI Taxonomy" id="4058"/>
    <lineage>
        <taxon>Eukaryota</taxon>
        <taxon>Viridiplantae</taxon>
        <taxon>Streptophyta</taxon>
        <taxon>Embryophyta</taxon>
        <taxon>Tracheophyta</taxon>
        <taxon>Spermatophyta</taxon>
        <taxon>Magnoliopsida</taxon>
        <taxon>eudicotyledons</taxon>
        <taxon>Gunneridae</taxon>
        <taxon>Pentapetalae</taxon>
        <taxon>asterids</taxon>
        <taxon>lamiids</taxon>
        <taxon>Gentianales</taxon>
        <taxon>Apocynaceae</taxon>
        <taxon>Rauvolfioideae</taxon>
        <taxon>Vinceae</taxon>
        <taxon>Catharanthinae</taxon>
        <taxon>Catharanthus</taxon>
    </lineage>
</organism>
<reference evidence="2" key="1">
    <citation type="journal article" date="2023" name="Nat. Plants">
        <title>Single-cell RNA sequencing provides a high-resolution roadmap for understanding the multicellular compartmentation of specialized metabolism.</title>
        <authorList>
            <person name="Sun S."/>
            <person name="Shen X."/>
            <person name="Li Y."/>
            <person name="Li Y."/>
            <person name="Wang S."/>
            <person name="Li R."/>
            <person name="Zhang H."/>
            <person name="Shen G."/>
            <person name="Guo B."/>
            <person name="Wei J."/>
            <person name="Xu J."/>
            <person name="St-Pierre B."/>
            <person name="Chen S."/>
            <person name="Sun C."/>
        </authorList>
    </citation>
    <scope>NUCLEOTIDE SEQUENCE [LARGE SCALE GENOMIC DNA]</scope>
</reference>
<protein>
    <submittedName>
        <fullName evidence="1">Uncharacterized protein</fullName>
    </submittedName>
</protein>
<sequence length="292" mass="32414">MLILENKKAKKKKKKMRQKGENPSQNLYIKPAKPKIRPNHSTLNLLIFSDPQRSNSFSTMADESSSAKRWLPLEANPEVMNQFLWGLGVPPDQAECYDVFGLDEELLEMVPKPVLAVLFLYPITSQSEEERIKEDSVVKAPADGVYFMKQTVGNACGTIGLLHAVGNITSEIKLSEGSYLDKFYKTTANMDPLERAAFLENDREMEVAHSVAATGGETEATDNVDTHFICFACVNGQLYELDGRRSGPISHGPSSPGTLLLDTAKVIQKMMEKNPGSLNFNVMAISKRQLED</sequence>
<keyword evidence="2" id="KW-1185">Reference proteome</keyword>
<evidence type="ECO:0000313" key="1">
    <source>
        <dbReference type="EMBL" id="KAI5655764.1"/>
    </source>
</evidence>
<proteinExistence type="predicted"/>
<comment type="caution">
    <text evidence="1">The sequence shown here is derived from an EMBL/GenBank/DDBJ whole genome shotgun (WGS) entry which is preliminary data.</text>
</comment>
<dbReference type="EMBL" id="CM044707">
    <property type="protein sequence ID" value="KAI5655764.1"/>
    <property type="molecule type" value="Genomic_DNA"/>
</dbReference>
<accession>A0ACC0A4N3</accession>
<name>A0ACC0A4N3_CATRO</name>